<protein>
    <recommendedName>
        <fullName evidence="3">Secretion system C-terminal sorting domain-containing protein</fullName>
    </recommendedName>
</protein>
<proteinExistence type="predicted"/>
<dbReference type="RefSeq" id="WP_115829776.1">
    <property type="nucleotide sequence ID" value="NZ_QNUL01000003.1"/>
</dbReference>
<organism evidence="1 2">
    <name type="scientific">Dyadobacter luteus</name>
    <dbReference type="NCBI Taxonomy" id="2259619"/>
    <lineage>
        <taxon>Bacteria</taxon>
        <taxon>Pseudomonadati</taxon>
        <taxon>Bacteroidota</taxon>
        <taxon>Cytophagia</taxon>
        <taxon>Cytophagales</taxon>
        <taxon>Spirosomataceae</taxon>
        <taxon>Dyadobacter</taxon>
    </lineage>
</organism>
<keyword evidence="2" id="KW-1185">Reference proteome</keyword>
<dbReference type="Gene3D" id="2.60.40.10">
    <property type="entry name" value="Immunoglobulins"/>
    <property type="match status" value="1"/>
</dbReference>
<accession>A0A3D8YF30</accession>
<comment type="caution">
    <text evidence="1">The sequence shown here is derived from an EMBL/GenBank/DDBJ whole genome shotgun (WGS) entry which is preliminary data.</text>
</comment>
<sequence length="156" mass="17334">MTIMSFGGKRAGSVLKLEWATAAEVNNKGFDVERSEDSKVWSAIGFVQGKNADGNSAGKLEYQFTDEVPLQGNSYYRLRQTDWDAKGTYSRISYIPDADFGAEIVVYPNPATQSARVKGLTGTERIWVYNIQGKGKYLIVLQSSNGKSISRHLLKR</sequence>
<name>A0A3D8YF30_9BACT</name>
<dbReference type="Proteomes" id="UP000256373">
    <property type="component" value="Unassembled WGS sequence"/>
</dbReference>
<gene>
    <name evidence="1" type="ORF">DSL64_06120</name>
</gene>
<evidence type="ECO:0000313" key="2">
    <source>
        <dbReference type="Proteomes" id="UP000256373"/>
    </source>
</evidence>
<dbReference type="OrthoDB" id="951199at2"/>
<reference evidence="1 2" key="1">
    <citation type="submission" date="2018-07" db="EMBL/GenBank/DDBJ databases">
        <title>Dyadobacter roseus sp. nov., isolated from rose rhizosphere soil.</title>
        <authorList>
            <person name="Chen L."/>
        </authorList>
    </citation>
    <scope>NUCLEOTIDE SEQUENCE [LARGE SCALE GENOMIC DNA]</scope>
    <source>
        <strain evidence="1 2">RS19</strain>
    </source>
</reference>
<dbReference type="EMBL" id="QNUL01000003">
    <property type="protein sequence ID" value="REA63188.1"/>
    <property type="molecule type" value="Genomic_DNA"/>
</dbReference>
<dbReference type="InterPro" id="IPR013783">
    <property type="entry name" value="Ig-like_fold"/>
</dbReference>
<evidence type="ECO:0008006" key="3">
    <source>
        <dbReference type="Google" id="ProtNLM"/>
    </source>
</evidence>
<evidence type="ECO:0000313" key="1">
    <source>
        <dbReference type="EMBL" id="REA63188.1"/>
    </source>
</evidence>
<dbReference type="AlphaFoldDB" id="A0A3D8YF30"/>